<keyword evidence="4 7" id="KW-1133">Transmembrane helix</keyword>
<feature type="compositionally biased region" description="Polar residues" evidence="6">
    <location>
        <begin position="397"/>
        <end position="413"/>
    </location>
</feature>
<dbReference type="InterPro" id="IPR011701">
    <property type="entry name" value="MFS"/>
</dbReference>
<dbReference type="Proteomes" id="UP000076738">
    <property type="component" value="Unassembled WGS sequence"/>
</dbReference>
<feature type="transmembrane region" description="Helical" evidence="7">
    <location>
        <begin position="207"/>
        <end position="228"/>
    </location>
</feature>
<evidence type="ECO:0000256" key="7">
    <source>
        <dbReference type="SAM" id="Phobius"/>
    </source>
</evidence>
<feature type="region of interest" description="Disordered" evidence="6">
    <location>
        <begin position="391"/>
        <end position="428"/>
    </location>
</feature>
<feature type="region of interest" description="Disordered" evidence="6">
    <location>
        <begin position="507"/>
        <end position="549"/>
    </location>
</feature>
<dbReference type="OrthoDB" id="10262656at2759"/>
<evidence type="ECO:0000256" key="1">
    <source>
        <dbReference type="ARBA" id="ARBA00004141"/>
    </source>
</evidence>
<evidence type="ECO:0000256" key="5">
    <source>
        <dbReference type="ARBA" id="ARBA00023136"/>
    </source>
</evidence>
<dbReference type="Gene3D" id="1.20.1250.20">
    <property type="entry name" value="MFS general substrate transporter like domains"/>
    <property type="match status" value="2"/>
</dbReference>
<feature type="compositionally biased region" description="Acidic residues" evidence="6">
    <location>
        <begin position="507"/>
        <end position="521"/>
    </location>
</feature>
<feature type="compositionally biased region" description="Low complexity" evidence="6">
    <location>
        <begin position="37"/>
        <end position="48"/>
    </location>
</feature>
<keyword evidence="5 7" id="KW-0472">Membrane</keyword>
<dbReference type="AlphaFoldDB" id="A0A167K3A8"/>
<feature type="transmembrane region" description="Helical" evidence="7">
    <location>
        <begin position="149"/>
        <end position="171"/>
    </location>
</feature>
<dbReference type="Pfam" id="PF07690">
    <property type="entry name" value="MFS_1"/>
    <property type="match status" value="1"/>
</dbReference>
<gene>
    <name evidence="8" type="ORF">CALVIDRAFT_517782</name>
</gene>
<keyword evidence="3 7" id="KW-0812">Transmembrane</keyword>
<feature type="transmembrane region" description="Helical" evidence="7">
    <location>
        <begin position="682"/>
        <end position="704"/>
    </location>
</feature>
<evidence type="ECO:0000256" key="2">
    <source>
        <dbReference type="ARBA" id="ARBA00022448"/>
    </source>
</evidence>
<feature type="transmembrane region" description="Helical" evidence="7">
    <location>
        <begin position="716"/>
        <end position="737"/>
    </location>
</feature>
<evidence type="ECO:0000256" key="3">
    <source>
        <dbReference type="ARBA" id="ARBA00022692"/>
    </source>
</evidence>
<feature type="transmembrane region" description="Helical" evidence="7">
    <location>
        <begin position="743"/>
        <end position="776"/>
    </location>
</feature>
<feature type="transmembrane region" description="Helical" evidence="7">
    <location>
        <begin position="821"/>
        <end position="841"/>
    </location>
</feature>
<feature type="transmembrane region" description="Helical" evidence="7">
    <location>
        <begin position="109"/>
        <end position="137"/>
    </location>
</feature>
<evidence type="ECO:0000313" key="9">
    <source>
        <dbReference type="Proteomes" id="UP000076738"/>
    </source>
</evidence>
<accession>A0A167K3A8</accession>
<evidence type="ECO:0000313" key="8">
    <source>
        <dbReference type="EMBL" id="KZO94216.1"/>
    </source>
</evidence>
<reference evidence="8 9" key="1">
    <citation type="journal article" date="2016" name="Mol. Biol. Evol.">
        <title>Comparative Genomics of Early-Diverging Mushroom-Forming Fungi Provides Insights into the Origins of Lignocellulose Decay Capabilities.</title>
        <authorList>
            <person name="Nagy L.G."/>
            <person name="Riley R."/>
            <person name="Tritt A."/>
            <person name="Adam C."/>
            <person name="Daum C."/>
            <person name="Floudas D."/>
            <person name="Sun H."/>
            <person name="Yadav J.S."/>
            <person name="Pangilinan J."/>
            <person name="Larsson K.H."/>
            <person name="Matsuura K."/>
            <person name="Barry K."/>
            <person name="Labutti K."/>
            <person name="Kuo R."/>
            <person name="Ohm R.A."/>
            <person name="Bhattacharya S.S."/>
            <person name="Shirouzu T."/>
            <person name="Yoshinaga Y."/>
            <person name="Martin F.M."/>
            <person name="Grigoriev I.V."/>
            <person name="Hibbett D.S."/>
        </authorList>
    </citation>
    <scope>NUCLEOTIDE SEQUENCE [LARGE SCALE GENOMIC DNA]</scope>
    <source>
        <strain evidence="8 9">TUFC12733</strain>
    </source>
</reference>
<feature type="region of interest" description="Disordered" evidence="6">
    <location>
        <begin position="317"/>
        <end position="365"/>
    </location>
</feature>
<dbReference type="EMBL" id="KV417296">
    <property type="protein sequence ID" value="KZO94216.1"/>
    <property type="molecule type" value="Genomic_DNA"/>
</dbReference>
<proteinExistence type="predicted"/>
<feature type="transmembrane region" description="Helical" evidence="7">
    <location>
        <begin position="280"/>
        <end position="306"/>
    </location>
</feature>
<dbReference type="InterPro" id="IPR036259">
    <property type="entry name" value="MFS_trans_sf"/>
</dbReference>
<dbReference type="SUPFAM" id="SSF103473">
    <property type="entry name" value="MFS general substrate transporter"/>
    <property type="match status" value="2"/>
</dbReference>
<feature type="compositionally biased region" description="Low complexity" evidence="6">
    <location>
        <begin position="417"/>
        <end position="428"/>
    </location>
</feature>
<feature type="region of interest" description="Disordered" evidence="6">
    <location>
        <begin position="440"/>
        <end position="470"/>
    </location>
</feature>
<dbReference type="GO" id="GO:0022857">
    <property type="term" value="F:transmembrane transporter activity"/>
    <property type="evidence" value="ECO:0007669"/>
    <property type="project" value="InterPro"/>
</dbReference>
<evidence type="ECO:0000256" key="4">
    <source>
        <dbReference type="ARBA" id="ARBA00022989"/>
    </source>
</evidence>
<dbReference type="PANTHER" id="PTHR23504">
    <property type="entry name" value="MAJOR FACILITATOR SUPERFAMILY DOMAIN-CONTAINING PROTEIN 10"/>
    <property type="match status" value="1"/>
</dbReference>
<organism evidence="8 9">
    <name type="scientific">Calocera viscosa (strain TUFC12733)</name>
    <dbReference type="NCBI Taxonomy" id="1330018"/>
    <lineage>
        <taxon>Eukaryota</taxon>
        <taxon>Fungi</taxon>
        <taxon>Dikarya</taxon>
        <taxon>Basidiomycota</taxon>
        <taxon>Agaricomycotina</taxon>
        <taxon>Dacrymycetes</taxon>
        <taxon>Dacrymycetales</taxon>
        <taxon>Dacrymycetaceae</taxon>
        <taxon>Calocera</taxon>
    </lineage>
</organism>
<name>A0A167K3A8_CALVF</name>
<feature type="compositionally biased region" description="Basic and acidic residues" evidence="6">
    <location>
        <begin position="317"/>
        <end position="326"/>
    </location>
</feature>
<feature type="transmembrane region" description="Helical" evidence="7">
    <location>
        <begin position="240"/>
        <end position="260"/>
    </location>
</feature>
<feature type="transmembrane region" description="Helical" evidence="7">
    <location>
        <begin position="183"/>
        <end position="201"/>
    </location>
</feature>
<dbReference type="PANTHER" id="PTHR23504:SF17">
    <property type="entry name" value="MAJOR FACILITATOR SUPERFAMILY (MFS) PROFILE DOMAIN-CONTAINING PROTEIN"/>
    <property type="match status" value="1"/>
</dbReference>
<protein>
    <submittedName>
        <fullName evidence="8">Major facilitator superfamily MFS-1</fullName>
    </submittedName>
</protein>
<feature type="transmembrane region" description="Helical" evidence="7">
    <location>
        <begin position="788"/>
        <end position="809"/>
    </location>
</feature>
<comment type="subcellular location">
    <subcellularLocation>
        <location evidence="1">Membrane</location>
        <topology evidence="1">Multi-pass membrane protein</topology>
    </subcellularLocation>
</comment>
<keyword evidence="2" id="KW-0813">Transport</keyword>
<evidence type="ECO:0000256" key="6">
    <source>
        <dbReference type="SAM" id="MobiDB-lite"/>
    </source>
</evidence>
<dbReference type="GO" id="GO:0016020">
    <property type="term" value="C:membrane"/>
    <property type="evidence" value="ECO:0007669"/>
    <property type="project" value="UniProtKB-SubCell"/>
</dbReference>
<sequence>MSSTPIRNGPPGQISLPSPPANPFAESALVTSRDNTPQPVSPRSPVSPGTQTRRASRYSYRLMSGRRRISDARKFARDEEIQQLLEVEPEHPAAVPTLRSDASSTPLPILPMLVLAIAMLGEFLSANVSTPFLLFMVESFGVAEDEAQVGYLTGVLASVFFITQFFTSLLWSTVANKHGTRAVLFVSLLGNAITCVIFGTSRSYSEAIVIRLAQGVFNGAVGVARGTVATITMPDNEGRAYAILGFCWGMGGVTGAILGGTFESPADKFGGRFDTPFWRAYPYLLPTAMASCVTLTGAFLSLFLAWDGGPRSGAIRLFDKDVEPDRAQAPTPLPSMREEDEDATAESTPNGAPEAMQQEQPDQPDTLVTQFQKNVTKRLSGYFARRVREHQALGHSPGSTPPTAYTRPQNRSVSGPARPRAGSAYGYGARALPTGLNGLRSRHASIQTYRRRRSSGQGLRGAEEGMGDAQPTEHLSLAQRLLMANEFTVTSMGDLWVAAAMNTEQEQAFDETPVESDDDTESSLAPLELGAEARQASPTRRRLSQATVVPAQSGSTFRRFATFPQESPRGDRRFSVSSNMPSILNHTGLAEPPATMSTISSADPFVDTTLRPIVEGQVTGSQQHTPTVEATQPGSIWSNLPLVIIFQYGLLALHNTTHDQIFYSYLVSQYKSGGLGLNPAGFAQLIALMSVAQMIFQFVLYPSVGPPRGRFSHLAMFRIGSMLFIPAYLSVIPYRLFTNAEGGGYIFVMIGLAISTAVRYCGSTFCYTAVAVLLNYMSPPPVVGMANGLAQSVVSLSRFIGPVLGGYIWSVSVQDHASGYTFGFFIVSMICGLAILHSITIR</sequence>
<feature type="region of interest" description="Disordered" evidence="6">
    <location>
        <begin position="1"/>
        <end position="58"/>
    </location>
</feature>
<keyword evidence="9" id="KW-1185">Reference proteome</keyword>